<evidence type="ECO:0000313" key="2">
    <source>
        <dbReference type="Proteomes" id="UP000619545"/>
    </source>
</evidence>
<dbReference type="AlphaFoldDB" id="A0A832WP16"/>
<reference evidence="1" key="1">
    <citation type="journal article" date="2020" name="bioRxiv">
        <title>A rank-normalized archaeal taxonomy based on genome phylogeny resolves widespread incomplete and uneven classifications.</title>
        <authorList>
            <person name="Rinke C."/>
            <person name="Chuvochina M."/>
            <person name="Mussig A.J."/>
            <person name="Chaumeil P.-A."/>
            <person name="Waite D.W."/>
            <person name="Whitman W.B."/>
            <person name="Parks D.H."/>
            <person name="Hugenholtz P."/>
        </authorList>
    </citation>
    <scope>NUCLEOTIDE SEQUENCE</scope>
    <source>
        <strain evidence="1">UBA8853</strain>
    </source>
</reference>
<dbReference type="InterPro" id="IPR003748">
    <property type="entry name" value="DUF169"/>
</dbReference>
<name>A0A832WP16_9EURY</name>
<dbReference type="RefSeq" id="WP_011018945.1">
    <property type="nucleotide sequence ID" value="NZ_DUJS01000002.1"/>
</dbReference>
<proteinExistence type="predicted"/>
<comment type="caution">
    <text evidence="1">The sequence shown here is derived from an EMBL/GenBank/DDBJ whole genome shotgun (WGS) entry which is preliminary data.</text>
</comment>
<gene>
    <name evidence="1" type="ORF">HA336_03105</name>
</gene>
<dbReference type="EMBL" id="DUJS01000002">
    <property type="protein sequence ID" value="HII70204.1"/>
    <property type="molecule type" value="Genomic_DNA"/>
</dbReference>
<dbReference type="PANTHER" id="PTHR37954:SF3">
    <property type="entry name" value="DUF169 DOMAIN-CONTAINING PROTEIN"/>
    <property type="match status" value="1"/>
</dbReference>
<dbReference type="Proteomes" id="UP000619545">
    <property type="component" value="Unassembled WGS sequence"/>
</dbReference>
<dbReference type="PANTHER" id="PTHR37954">
    <property type="entry name" value="BLL4979 PROTEIN"/>
    <property type="match status" value="1"/>
</dbReference>
<dbReference type="GeneID" id="1476676"/>
<accession>A0A832WP16</accession>
<protein>
    <submittedName>
        <fullName evidence="1">DUF169 domain-containing protein</fullName>
    </submittedName>
</protein>
<organism evidence="1 2">
    <name type="scientific">Methanopyrus kandleri</name>
    <dbReference type="NCBI Taxonomy" id="2320"/>
    <lineage>
        <taxon>Archaea</taxon>
        <taxon>Methanobacteriati</taxon>
        <taxon>Methanobacteriota</taxon>
        <taxon>Methanomada group</taxon>
        <taxon>Methanopyri</taxon>
        <taxon>Methanopyrales</taxon>
        <taxon>Methanopyraceae</taxon>
        <taxon>Methanopyrus</taxon>
    </lineage>
</organism>
<dbReference type="OMA" id="SFGCYGA"/>
<dbReference type="Pfam" id="PF02596">
    <property type="entry name" value="DUF169"/>
    <property type="match status" value="1"/>
</dbReference>
<evidence type="ECO:0000313" key="1">
    <source>
        <dbReference type="EMBL" id="HII70204.1"/>
    </source>
</evidence>
<sequence length="235" mass="25509">MPICVEEPERIREAAESLMETLDLDLYPVAMKLYLSEGDVPDDYERVGEECRHCEFVMTVARGEMDNIYATPEEQACKGGSAAIGLDDIPDPVRTGKFYYEGLGQHATLSASKRTVELVPKAFDGEGVFEAITYEKATGVEVVPDVILVVCKPKEAMKIAQAYLYPEGGRVYSDFSGIQSLCGDGVGKIMKEGGINFTLGCNGSRAYAKVPDECLIVAMSTKAFVVVGHSVTEIP</sequence>